<comment type="subunit">
    <text evidence="7 9">Part of the 50S ribosomal subunit.</text>
</comment>
<dbReference type="SUPFAM" id="SSF54843">
    <property type="entry name" value="Ribosomal protein L22"/>
    <property type="match status" value="1"/>
</dbReference>
<evidence type="ECO:0000256" key="4">
    <source>
        <dbReference type="ARBA" id="ARBA00022980"/>
    </source>
</evidence>
<proteinExistence type="inferred from homology"/>
<evidence type="ECO:0000256" key="8">
    <source>
        <dbReference type="RuleBase" id="RU004005"/>
    </source>
</evidence>
<dbReference type="GO" id="GO:0006412">
    <property type="term" value="P:translation"/>
    <property type="evidence" value="ECO:0007669"/>
    <property type="project" value="UniProtKB-UniRule"/>
</dbReference>
<comment type="similarity">
    <text evidence="1 7 8">Belongs to the universal ribosomal protein uL22 family.</text>
</comment>
<dbReference type="AlphaFoldDB" id="A0A8J6N858"/>
<dbReference type="PANTHER" id="PTHR13501:SF8">
    <property type="entry name" value="LARGE RIBOSOMAL SUBUNIT PROTEIN UL22M"/>
    <property type="match status" value="1"/>
</dbReference>
<evidence type="ECO:0000256" key="9">
    <source>
        <dbReference type="RuleBase" id="RU004006"/>
    </source>
</evidence>
<comment type="caution">
    <text evidence="11">The sequence shown here is derived from an EMBL/GenBank/DDBJ whole genome shotgun (WGS) entry which is preliminary data.</text>
</comment>
<evidence type="ECO:0000313" key="12">
    <source>
        <dbReference type="Proteomes" id="UP000603545"/>
    </source>
</evidence>
<evidence type="ECO:0000256" key="5">
    <source>
        <dbReference type="ARBA" id="ARBA00023274"/>
    </source>
</evidence>
<keyword evidence="3 7" id="KW-0694">RNA-binding</keyword>
<dbReference type="InterPro" id="IPR036394">
    <property type="entry name" value="Ribosomal_uL22_sf"/>
</dbReference>
<keyword evidence="5 7" id="KW-0687">Ribonucleoprotein</keyword>
<name>A0A8J6N858_9BACT</name>
<evidence type="ECO:0000256" key="2">
    <source>
        <dbReference type="ARBA" id="ARBA00022730"/>
    </source>
</evidence>
<dbReference type="NCBIfam" id="TIGR01044">
    <property type="entry name" value="rplV_bact"/>
    <property type="match status" value="1"/>
</dbReference>
<dbReference type="CDD" id="cd00336">
    <property type="entry name" value="Ribosomal_L22"/>
    <property type="match status" value="1"/>
</dbReference>
<dbReference type="EMBL" id="JACNLL010000064">
    <property type="protein sequence ID" value="MBC8199787.1"/>
    <property type="molecule type" value="Genomic_DNA"/>
</dbReference>
<evidence type="ECO:0000256" key="6">
    <source>
        <dbReference type="ARBA" id="ARBA00035207"/>
    </source>
</evidence>
<comment type="function">
    <text evidence="7">The globular domain of the protein is located near the polypeptide exit tunnel on the outside of the subunit, while an extended beta-hairpin is found that lines the wall of the exit tunnel in the center of the 70S ribosome.</text>
</comment>
<keyword evidence="4 7" id="KW-0689">Ribosomal protein</keyword>
<dbReference type="GO" id="GO:0022625">
    <property type="term" value="C:cytosolic large ribosomal subunit"/>
    <property type="evidence" value="ECO:0007669"/>
    <property type="project" value="TreeGrafter"/>
</dbReference>
<evidence type="ECO:0000256" key="7">
    <source>
        <dbReference type="HAMAP-Rule" id="MF_01331"/>
    </source>
</evidence>
<evidence type="ECO:0000256" key="1">
    <source>
        <dbReference type="ARBA" id="ARBA00009451"/>
    </source>
</evidence>
<gene>
    <name evidence="7 11" type="primary">rplV</name>
    <name evidence="11" type="ORF">H8E80_07055</name>
</gene>
<dbReference type="GO" id="GO:0003735">
    <property type="term" value="F:structural constituent of ribosome"/>
    <property type="evidence" value="ECO:0007669"/>
    <property type="project" value="InterPro"/>
</dbReference>
<dbReference type="Gene3D" id="3.90.470.10">
    <property type="entry name" value="Ribosomal protein L22/L17"/>
    <property type="match status" value="1"/>
</dbReference>
<reference evidence="11 12" key="1">
    <citation type="submission" date="2020-08" db="EMBL/GenBank/DDBJ databases">
        <title>Bridging the membrane lipid divide: bacteria of the FCB group superphylum have the potential to synthesize archaeal ether lipids.</title>
        <authorList>
            <person name="Villanueva L."/>
            <person name="Von Meijenfeldt F.A.B."/>
            <person name="Westbye A.B."/>
            <person name="Yadav S."/>
            <person name="Hopmans E.C."/>
            <person name="Dutilh B.E."/>
            <person name="Sinninghe Damste J.S."/>
        </authorList>
    </citation>
    <scope>NUCLEOTIDE SEQUENCE [LARGE SCALE GENOMIC DNA]</scope>
    <source>
        <strain evidence="11">NIOZ-UU82</strain>
    </source>
</reference>
<dbReference type="HAMAP" id="MF_01331_B">
    <property type="entry name" value="Ribosomal_uL22_B"/>
    <property type="match status" value="1"/>
</dbReference>
<evidence type="ECO:0000256" key="3">
    <source>
        <dbReference type="ARBA" id="ARBA00022884"/>
    </source>
</evidence>
<dbReference type="Pfam" id="PF00237">
    <property type="entry name" value="Ribosomal_L22"/>
    <property type="match status" value="1"/>
</dbReference>
<protein>
    <recommendedName>
        <fullName evidence="6 7">Large ribosomal subunit protein uL22</fullName>
    </recommendedName>
</protein>
<dbReference type="PANTHER" id="PTHR13501">
    <property type="entry name" value="CHLOROPLAST 50S RIBOSOMAL PROTEIN L22-RELATED"/>
    <property type="match status" value="1"/>
</dbReference>
<dbReference type="InterPro" id="IPR005727">
    <property type="entry name" value="Ribosomal_uL22_bac/chlpt-type"/>
</dbReference>
<dbReference type="GO" id="GO:0019843">
    <property type="term" value="F:rRNA binding"/>
    <property type="evidence" value="ECO:0007669"/>
    <property type="project" value="UniProtKB-UniRule"/>
</dbReference>
<keyword evidence="2 7" id="KW-0699">rRNA-binding</keyword>
<evidence type="ECO:0000256" key="10">
    <source>
        <dbReference type="RuleBase" id="RU004008"/>
    </source>
</evidence>
<evidence type="ECO:0000313" key="11">
    <source>
        <dbReference type="EMBL" id="MBC8199787.1"/>
    </source>
</evidence>
<comment type="function">
    <text evidence="7 10">This protein binds specifically to 23S rRNA; its binding is stimulated by other ribosomal proteins, e.g., L4, L17, and L20. It is important during the early stages of 50S assembly. It makes multiple contacts with different domains of the 23S rRNA in the assembled 50S subunit and ribosome.</text>
</comment>
<sequence>MAAREVKAVLKYVRISSLKVRRLIEAVKGKPVQAGLDILQFMPQKAANIIEKIIRSAVANADQNPDIDVDSLVIRNIIANQGPTLKRFKARARGRGTRILKRTTHITVILAEDLV</sequence>
<organism evidence="11 12">
    <name type="scientific">Candidatus Desulfaltia bathyphila</name>
    <dbReference type="NCBI Taxonomy" id="2841697"/>
    <lineage>
        <taxon>Bacteria</taxon>
        <taxon>Pseudomonadati</taxon>
        <taxon>Thermodesulfobacteriota</taxon>
        <taxon>Desulfobacteria</taxon>
        <taxon>Desulfobacterales</taxon>
        <taxon>Desulfobacterales incertae sedis</taxon>
        <taxon>Candidatus Desulfaltia</taxon>
    </lineage>
</organism>
<dbReference type="InterPro" id="IPR001063">
    <property type="entry name" value="Ribosomal_uL22"/>
</dbReference>
<dbReference type="PROSITE" id="PS00464">
    <property type="entry name" value="RIBOSOMAL_L22"/>
    <property type="match status" value="1"/>
</dbReference>
<dbReference type="InterPro" id="IPR047867">
    <property type="entry name" value="Ribosomal_uL22_bac/org-type"/>
</dbReference>
<accession>A0A8J6N858</accession>
<dbReference type="Proteomes" id="UP000603545">
    <property type="component" value="Unassembled WGS sequence"/>
</dbReference>
<dbReference type="InterPro" id="IPR018260">
    <property type="entry name" value="Ribosomal_uL22_CS"/>
</dbReference>